<dbReference type="Pfam" id="PF13585">
    <property type="entry name" value="CHU_C"/>
    <property type="match status" value="1"/>
</dbReference>
<reference evidence="3 4" key="1">
    <citation type="submission" date="2017-06" db="EMBL/GenBank/DDBJ databases">
        <authorList>
            <person name="Varghese N."/>
            <person name="Submissions S."/>
        </authorList>
    </citation>
    <scope>NUCLEOTIDE SEQUENCE [LARGE SCALE GENOMIC DNA]</scope>
    <source>
        <strain evidence="3 4">DSM 19840</strain>
    </source>
</reference>
<feature type="signal peptide" evidence="1">
    <location>
        <begin position="1"/>
        <end position="25"/>
    </location>
</feature>
<dbReference type="Gene3D" id="2.60.40.740">
    <property type="match status" value="1"/>
</dbReference>
<dbReference type="EMBL" id="FZNV01000003">
    <property type="protein sequence ID" value="SNR56104.1"/>
    <property type="molecule type" value="Genomic_DNA"/>
</dbReference>
<sequence length="625" mass="68130">MKTKCPKIFFSFITLLCLSNTVLQAQLGFCGGSSGDPIFTEDFGSGTTDGPALPAGTTSYNFTTGTPNDGDYTISSTTNYFDWISVQDHTPGDTNGKSFIVNASFTAGEFYQRQVMGLCENTTYEFSSWLINLQSIGSCEGNSIPVNVRFQIWDETDTNLLAQGDTGSITANSNTEWQQYALVFTTEPGQTSVILKMRNNSNGGCGNDLAIDDIVFKSCGDNVTVSTNSAEESLTICEDQGSVTSTIIATPDNSIFSTHAYQWQQSNDQQLWSDIPNETSNTLSTPPITETTYYRVKIAEDPINVNNDLCNIVSNVFDIIVQTIPNAPISNGNVTICQGETGILTATTVNGYTVNWYDQPTGGSLLLEDSMNFETELAGTYYAEAVSTTITCSSTSRTAISLTVNQPPNVQDETVTFCEGTMAILTANMDNANYEWNTGATTQEITTDTPGIYTVLITDSNGCSATKTITAEQIDLPIISTIRSNGPSIEITIENEGEFEYSLDGFNYQNSPVFEAVNGGNYTIYVRDTFNCGVVTASFDHLVIPSFFTPNGDNVNDVFELEGTNAFPNLTISIFDRYGKLLKFANSDAAYWDGTFQGKQMPSDDYWYKIIAGSIQIDGHFTLKR</sequence>
<feature type="domain" description="Ig-like" evidence="2">
    <location>
        <begin position="325"/>
        <end position="405"/>
    </location>
</feature>
<proteinExistence type="predicted"/>
<dbReference type="RefSeq" id="WP_089260869.1">
    <property type="nucleotide sequence ID" value="NZ_FZNV01000003.1"/>
</dbReference>
<dbReference type="Gene3D" id="2.60.120.260">
    <property type="entry name" value="Galactose-binding domain-like"/>
    <property type="match status" value="1"/>
</dbReference>
<feature type="chain" id="PRO_5045856826" evidence="1">
    <location>
        <begin position="26"/>
        <end position="625"/>
    </location>
</feature>
<organism evidence="3 4">
    <name type="scientific">Maribacter sedimenticola</name>
    <dbReference type="NCBI Taxonomy" id="228956"/>
    <lineage>
        <taxon>Bacteria</taxon>
        <taxon>Pseudomonadati</taxon>
        <taxon>Bacteroidota</taxon>
        <taxon>Flavobacteriia</taxon>
        <taxon>Flavobacteriales</taxon>
        <taxon>Flavobacteriaceae</taxon>
        <taxon>Maribacter</taxon>
    </lineage>
</organism>
<keyword evidence="1" id="KW-0732">Signal</keyword>
<evidence type="ECO:0000259" key="2">
    <source>
        <dbReference type="Pfam" id="PF19081"/>
    </source>
</evidence>
<accession>A0ABY1SIL4</accession>
<name>A0ABY1SIL4_9FLAO</name>
<gene>
    <name evidence="3" type="ORF">SAMN04488009_2426</name>
</gene>
<protein>
    <submittedName>
        <fullName evidence="3">Gliding motility-associated C-terminal domain-containing protein</fullName>
    </submittedName>
</protein>
<dbReference type="Proteomes" id="UP000198337">
    <property type="component" value="Unassembled WGS sequence"/>
</dbReference>
<dbReference type="Pfam" id="PF19081">
    <property type="entry name" value="Ig_7"/>
    <property type="match status" value="1"/>
</dbReference>
<keyword evidence="4" id="KW-1185">Reference proteome</keyword>
<dbReference type="InterPro" id="IPR044023">
    <property type="entry name" value="Ig_7"/>
</dbReference>
<dbReference type="NCBIfam" id="TIGR04131">
    <property type="entry name" value="Bac_Flav_CTERM"/>
    <property type="match status" value="1"/>
</dbReference>
<evidence type="ECO:0000313" key="3">
    <source>
        <dbReference type="EMBL" id="SNR56104.1"/>
    </source>
</evidence>
<evidence type="ECO:0000256" key="1">
    <source>
        <dbReference type="SAM" id="SignalP"/>
    </source>
</evidence>
<evidence type="ECO:0000313" key="4">
    <source>
        <dbReference type="Proteomes" id="UP000198337"/>
    </source>
</evidence>
<comment type="caution">
    <text evidence="3">The sequence shown here is derived from an EMBL/GenBank/DDBJ whole genome shotgun (WGS) entry which is preliminary data.</text>
</comment>
<dbReference type="InterPro" id="IPR026341">
    <property type="entry name" value="T9SS_type_B"/>
</dbReference>